<dbReference type="InterPro" id="IPR009081">
    <property type="entry name" value="PP-bd_ACP"/>
</dbReference>
<dbReference type="InterPro" id="IPR036736">
    <property type="entry name" value="ACP-like_sf"/>
</dbReference>
<dbReference type="Gene3D" id="1.10.1200.10">
    <property type="entry name" value="ACP-like"/>
    <property type="match status" value="1"/>
</dbReference>
<evidence type="ECO:0000313" key="2">
    <source>
        <dbReference type="EMBL" id="MFB5759224.1"/>
    </source>
</evidence>
<dbReference type="SUPFAM" id="SSF47336">
    <property type="entry name" value="ACP-like"/>
    <property type="match status" value="1"/>
</dbReference>
<feature type="domain" description="Carrier" evidence="1">
    <location>
        <begin position="1"/>
        <end position="77"/>
    </location>
</feature>
<protein>
    <submittedName>
        <fullName evidence="2">Acyl carrier protein</fullName>
    </submittedName>
</protein>
<accession>A0ABV5BVB9</accession>
<dbReference type="Pfam" id="PF00550">
    <property type="entry name" value="PP-binding"/>
    <property type="match status" value="1"/>
</dbReference>
<reference evidence="2 3" key="1">
    <citation type="submission" date="2024-09" db="EMBL/GenBank/DDBJ databases">
        <title>Paenibacillus zeirhizospherea sp. nov., isolated from surface of the maize (Zea mays) roots in a horticulture field, Hungary.</title>
        <authorList>
            <person name="Marton D."/>
            <person name="Farkas M."/>
            <person name="Bedics A."/>
            <person name="Toth E."/>
            <person name="Tancsics A."/>
            <person name="Boka K."/>
            <person name="Marati G."/>
            <person name="Kriszt B."/>
            <person name="Cserhati M."/>
        </authorList>
    </citation>
    <scope>NUCLEOTIDE SEQUENCE [LARGE SCALE GENOMIC DNA]</scope>
    <source>
        <strain evidence="2 3">JCM 18446</strain>
    </source>
</reference>
<name>A0ABV5BVB9_9BACL</name>
<evidence type="ECO:0000259" key="1">
    <source>
        <dbReference type="PROSITE" id="PS50075"/>
    </source>
</evidence>
<organism evidence="2 3">
    <name type="scientific">Paenibacillus medicaginis</name>
    <dbReference type="NCBI Taxonomy" id="1470560"/>
    <lineage>
        <taxon>Bacteria</taxon>
        <taxon>Bacillati</taxon>
        <taxon>Bacillota</taxon>
        <taxon>Bacilli</taxon>
        <taxon>Bacillales</taxon>
        <taxon>Paenibacillaceae</taxon>
        <taxon>Paenibacillus</taxon>
    </lineage>
</organism>
<sequence>METKELRDELKELIAAVIEIDEFADDDNFVEDLGVDSMVALEIVYEIEKKLKVVIPAKRIKEMETLNDVVSMVSQKLD</sequence>
<gene>
    <name evidence="2" type="ORF">ACE5LO_02340</name>
</gene>
<dbReference type="PROSITE" id="PS50075">
    <property type="entry name" value="CARRIER"/>
    <property type="match status" value="1"/>
</dbReference>
<keyword evidence="3" id="KW-1185">Reference proteome</keyword>
<dbReference type="Proteomes" id="UP001580430">
    <property type="component" value="Unassembled WGS sequence"/>
</dbReference>
<comment type="caution">
    <text evidence="2">The sequence shown here is derived from an EMBL/GenBank/DDBJ whole genome shotgun (WGS) entry which is preliminary data.</text>
</comment>
<proteinExistence type="predicted"/>
<dbReference type="RefSeq" id="WP_375518466.1">
    <property type="nucleotide sequence ID" value="NZ_JBHIRY010000001.1"/>
</dbReference>
<dbReference type="EMBL" id="JBHIRY010000001">
    <property type="protein sequence ID" value="MFB5759224.1"/>
    <property type="molecule type" value="Genomic_DNA"/>
</dbReference>
<evidence type="ECO:0000313" key="3">
    <source>
        <dbReference type="Proteomes" id="UP001580430"/>
    </source>
</evidence>